<keyword evidence="7" id="KW-0560">Oxidoreductase</keyword>
<proteinExistence type="inferred from homology"/>
<evidence type="ECO:0000256" key="7">
    <source>
        <dbReference type="PIRNR" id="PIRNR000156"/>
    </source>
</evidence>
<dbReference type="SMART" id="SM00861">
    <property type="entry name" value="Transket_pyr"/>
    <property type="match status" value="1"/>
</dbReference>
<dbReference type="EC" id="1.2.4.1" evidence="7"/>
<dbReference type="InterPro" id="IPR051157">
    <property type="entry name" value="PDH/Transketolase"/>
</dbReference>
<evidence type="ECO:0000256" key="5">
    <source>
        <dbReference type="ARBA" id="ARBA00023052"/>
    </source>
</evidence>
<dbReference type="PIRSF" id="PIRSF000156">
    <property type="entry name" value="Pyruvate_dh_E1"/>
    <property type="match status" value="1"/>
</dbReference>
<dbReference type="Proteomes" id="UP001596119">
    <property type="component" value="Unassembled WGS sequence"/>
</dbReference>
<comment type="similarity">
    <text evidence="3">Belongs to the transketolase family.</text>
</comment>
<dbReference type="PANTHER" id="PTHR43825">
    <property type="entry name" value="PYRUVATE DEHYDROGENASE E1 COMPONENT"/>
    <property type="match status" value="1"/>
</dbReference>
<evidence type="ECO:0000256" key="4">
    <source>
        <dbReference type="ARBA" id="ARBA00017172"/>
    </source>
</evidence>
<sequence>MTAVSDSRPAGTDRLAVLGEIEQRVRWLSSAIIDHANRVRPNPTGLKVGGHQASSASMTTLMTALWFEHLRPGDRVSVKPHASPVLHAIIDHANRVRPNPTGLKVGGHQASSASMTTLMTALWFEHLRPGDRVSVKPHASPVLHAINYLLGELDEEYLATLRAFGGLQSYPSRSKDPDPVDYSTGSVGIGATAPIWGALARRYITTLGEQAGAGRQYSLVGDAELDEGAVWEAILDPMVAELGEVVWIVDLNRQSLDRVVPNIGAPRLQGMFAAAGWQVLTVKYGRLLHELFERPGGEALRRRIDAMTNPEYQRLLRCTPAQLRERLPDSPELARLVATLDDATLHAAIRNLGGHDLQAVGDAFAQIDDSRPTVVFAYTVKGFGLASEGHPQNHSSLLSAAQIAELAERSGMSLDAPWQRFAPDTPAGRVCAETAARLQRDPVQGVEAPALPTDIGRTPSGRATTQAALGRALLDLTREAPEAARRVVTLCPDVSSSTNLGGWVNKVGVWSPAERKDWFDDDPETILHWREKPTGQHIELGIAEGNLVGALGELGATWSRWGQPLLPIGVLYDPFVERALEPWSFGIYAGGQSILVGTPSGVSLAPEGGAHQSITTPSVGLEQPGCVTYEPAFAIDVEWTLLASLARLGRPDGTSAYLRLSTRPVDQSLAAVPTDPAARERRRRQVVAGAYPLRTSAEPAVTIAAMGAMVPEALAAAERLESLGTPVDVVVVTSPGLLFDAVQARAGRGSADTWILDAAFPARRATPLVTLLDGHPHTLAFLAGINQVRATHLGVTRFGQSGDLESVYRYHGIDADSVVAAALDLL</sequence>
<keyword evidence="5 7" id="KW-0786">Thiamine pyrophosphate</keyword>
<dbReference type="EMBL" id="JBHSQK010000007">
    <property type="protein sequence ID" value="MFC5947257.1"/>
    <property type="molecule type" value="Genomic_DNA"/>
</dbReference>
<accession>A0ABW1I0W6</accession>
<dbReference type="InterPro" id="IPR004660">
    <property type="entry name" value="PDH_E1"/>
</dbReference>
<dbReference type="Gene3D" id="3.40.50.920">
    <property type="match status" value="1"/>
</dbReference>
<keyword evidence="7 9" id="KW-0670">Pyruvate</keyword>
<dbReference type="SUPFAM" id="SSF52518">
    <property type="entry name" value="Thiamin diphosphate-binding fold (THDP-binding)"/>
    <property type="match status" value="3"/>
</dbReference>
<feature type="domain" description="Transketolase-like pyrimidine-binding" evidence="8">
    <location>
        <begin position="463"/>
        <end position="667"/>
    </location>
</feature>
<dbReference type="Pfam" id="PF00456">
    <property type="entry name" value="Transketolase_N"/>
    <property type="match status" value="1"/>
</dbReference>
<keyword evidence="10" id="KW-1185">Reference proteome</keyword>
<evidence type="ECO:0000256" key="2">
    <source>
        <dbReference type="ARBA" id="ARBA00001964"/>
    </source>
</evidence>
<dbReference type="InterPro" id="IPR009014">
    <property type="entry name" value="Transketo_C/PFOR_II"/>
</dbReference>
<comment type="caution">
    <text evidence="9">The sequence shown here is derived from an EMBL/GenBank/DDBJ whole genome shotgun (WGS) entry which is preliminary data.</text>
</comment>
<dbReference type="InterPro" id="IPR041621">
    <property type="entry name" value="PDH_E1_M"/>
</dbReference>
<evidence type="ECO:0000313" key="10">
    <source>
        <dbReference type="Proteomes" id="UP001596119"/>
    </source>
</evidence>
<dbReference type="PANTHER" id="PTHR43825:SF4">
    <property type="entry name" value="PYRUVATE DEHYDROGENASE E1 COMPONENT"/>
    <property type="match status" value="1"/>
</dbReference>
<evidence type="ECO:0000313" key="9">
    <source>
        <dbReference type="EMBL" id="MFC5947257.1"/>
    </source>
</evidence>
<organism evidence="9 10">
    <name type="scientific">Pseudonocardia lutea</name>
    <dbReference type="NCBI Taxonomy" id="2172015"/>
    <lineage>
        <taxon>Bacteria</taxon>
        <taxon>Bacillati</taxon>
        <taxon>Actinomycetota</taxon>
        <taxon>Actinomycetes</taxon>
        <taxon>Pseudonocardiales</taxon>
        <taxon>Pseudonocardiaceae</taxon>
        <taxon>Pseudonocardia</taxon>
    </lineage>
</organism>
<evidence type="ECO:0000256" key="6">
    <source>
        <dbReference type="ARBA" id="ARBA00051231"/>
    </source>
</evidence>
<dbReference type="InterPro" id="IPR005474">
    <property type="entry name" value="Transketolase_N"/>
</dbReference>
<comment type="cofactor">
    <cofactor evidence="2 7">
        <name>thiamine diphosphate</name>
        <dbReference type="ChEBI" id="CHEBI:58937"/>
    </cofactor>
</comment>
<protein>
    <recommendedName>
        <fullName evidence="4 7">Pyruvate dehydrogenase E1 component</fullName>
        <ecNumber evidence="7">1.2.4.1</ecNumber>
    </recommendedName>
</protein>
<comment type="catalytic activity">
    <reaction evidence="6 7">
        <text>N(6)-[(R)-lipoyl]-L-lysyl-[protein] + pyruvate + H(+) = N(6)-[(R)-S(8)-acetyldihydrolipoyl]-L-lysyl-[protein] + CO2</text>
        <dbReference type="Rhea" id="RHEA:19189"/>
        <dbReference type="Rhea" id="RHEA-COMP:10474"/>
        <dbReference type="Rhea" id="RHEA-COMP:10478"/>
        <dbReference type="ChEBI" id="CHEBI:15361"/>
        <dbReference type="ChEBI" id="CHEBI:15378"/>
        <dbReference type="ChEBI" id="CHEBI:16526"/>
        <dbReference type="ChEBI" id="CHEBI:83099"/>
        <dbReference type="ChEBI" id="CHEBI:83111"/>
        <dbReference type="EC" id="1.2.4.1"/>
    </reaction>
</comment>
<comment type="cofactor">
    <cofactor evidence="1">
        <name>Mg(2+)</name>
        <dbReference type="ChEBI" id="CHEBI:18420"/>
    </cofactor>
</comment>
<dbReference type="InterPro" id="IPR055152">
    <property type="entry name" value="Transketolase-like_C_2"/>
</dbReference>
<dbReference type="Pfam" id="PF22613">
    <property type="entry name" value="Transketolase_C_1"/>
    <property type="match status" value="1"/>
</dbReference>
<dbReference type="Gene3D" id="3.40.50.970">
    <property type="match status" value="2"/>
</dbReference>
<evidence type="ECO:0000256" key="1">
    <source>
        <dbReference type="ARBA" id="ARBA00001946"/>
    </source>
</evidence>
<dbReference type="InterPro" id="IPR029061">
    <property type="entry name" value="THDP-binding"/>
</dbReference>
<dbReference type="InterPro" id="IPR005475">
    <property type="entry name" value="Transketolase-like_Pyr-bd"/>
</dbReference>
<evidence type="ECO:0000256" key="3">
    <source>
        <dbReference type="ARBA" id="ARBA00007131"/>
    </source>
</evidence>
<evidence type="ECO:0000259" key="8">
    <source>
        <dbReference type="SMART" id="SM00861"/>
    </source>
</evidence>
<comment type="function">
    <text evidence="7">Component of the pyruvate dehydrogenase (PDH) complex, that catalyzes the overall conversion of pyruvate to acetyl-CoA and CO(2).</text>
</comment>
<gene>
    <name evidence="9" type="ORF">ACFQH9_03070</name>
</gene>
<dbReference type="RefSeq" id="WP_379563943.1">
    <property type="nucleotide sequence ID" value="NZ_JBHSQK010000007.1"/>
</dbReference>
<reference evidence="10" key="1">
    <citation type="journal article" date="2019" name="Int. J. Syst. Evol. Microbiol.">
        <title>The Global Catalogue of Microorganisms (GCM) 10K type strain sequencing project: providing services to taxonomists for standard genome sequencing and annotation.</title>
        <authorList>
            <consortium name="The Broad Institute Genomics Platform"/>
            <consortium name="The Broad Institute Genome Sequencing Center for Infectious Disease"/>
            <person name="Wu L."/>
            <person name="Ma J."/>
        </authorList>
    </citation>
    <scope>NUCLEOTIDE SEQUENCE [LARGE SCALE GENOMIC DNA]</scope>
    <source>
        <strain evidence="10">CGMCC 4.7397</strain>
    </source>
</reference>
<dbReference type="SUPFAM" id="SSF52922">
    <property type="entry name" value="TK C-terminal domain-like"/>
    <property type="match status" value="1"/>
</dbReference>
<dbReference type="Pfam" id="PF17831">
    <property type="entry name" value="PDH_E1_M"/>
    <property type="match status" value="1"/>
</dbReference>
<name>A0ABW1I0W6_9PSEU</name>